<evidence type="ECO:0000313" key="1">
    <source>
        <dbReference type="EMBL" id="QLI81212.1"/>
    </source>
</evidence>
<organism evidence="1 2">
    <name type="scientific">Chitinibacter fontanus</name>
    <dbReference type="NCBI Taxonomy" id="1737446"/>
    <lineage>
        <taxon>Bacteria</taxon>
        <taxon>Pseudomonadati</taxon>
        <taxon>Pseudomonadota</taxon>
        <taxon>Betaproteobacteria</taxon>
        <taxon>Neisseriales</taxon>
        <taxon>Chitinibacteraceae</taxon>
        <taxon>Chitinibacter</taxon>
    </lineage>
</organism>
<dbReference type="EMBL" id="CP058952">
    <property type="protein sequence ID" value="QLI81212.1"/>
    <property type="molecule type" value="Genomic_DNA"/>
</dbReference>
<name>A0A7D5V9L5_9NEIS</name>
<dbReference type="RefSeq" id="WP_180308340.1">
    <property type="nucleotide sequence ID" value="NZ_CP058952.1"/>
</dbReference>
<reference evidence="1 2" key="1">
    <citation type="journal article" date="2016" name="Int. J. Syst. Evol. Microbiol.">
        <title>Chitinibacter fontanus sp. nov., isolated from a spring.</title>
        <authorList>
            <person name="Sheu S.Y."/>
            <person name="Li Y.S."/>
            <person name="Young C.C."/>
            <person name="Chen W.M."/>
        </authorList>
    </citation>
    <scope>NUCLEOTIDE SEQUENCE [LARGE SCALE GENOMIC DNA]</scope>
    <source>
        <strain evidence="1 2">STM-7</strain>
    </source>
</reference>
<gene>
    <name evidence="1" type="ORF">HZU75_06520</name>
</gene>
<sequence>MSNPNKIWASFTIVRELSLALKDGKYSLFLTLSEDVDTYSKTEIFQFDYVSQLNLSNFGGGASQFCLLQVSESNNGLDRARYYVEDVENENVSFYCESFTEVNHGTN</sequence>
<proteinExistence type="predicted"/>
<dbReference type="AlphaFoldDB" id="A0A7D5V9L5"/>
<accession>A0A7D5V9L5</accession>
<protein>
    <submittedName>
        <fullName evidence="1">Uncharacterized protein</fullName>
    </submittedName>
</protein>
<evidence type="ECO:0000313" key="2">
    <source>
        <dbReference type="Proteomes" id="UP000510822"/>
    </source>
</evidence>
<dbReference type="KEGG" id="cfon:HZU75_06520"/>
<dbReference type="Proteomes" id="UP000510822">
    <property type="component" value="Chromosome"/>
</dbReference>
<keyword evidence="2" id="KW-1185">Reference proteome</keyword>